<proteinExistence type="predicted"/>
<dbReference type="Proteomes" id="UP001235712">
    <property type="component" value="Unassembled WGS sequence"/>
</dbReference>
<keyword evidence="3" id="KW-0597">Phosphoprotein</keyword>
<dbReference type="InterPro" id="IPR011712">
    <property type="entry name" value="Sig_transdc_His_kin_sub3_dim/P"/>
</dbReference>
<dbReference type="PANTHER" id="PTHR24421:SF10">
    <property type="entry name" value="NITRATE_NITRITE SENSOR PROTEIN NARQ"/>
    <property type="match status" value="1"/>
</dbReference>
<dbReference type="Gene3D" id="1.20.5.1930">
    <property type="match status" value="1"/>
</dbReference>
<keyword evidence="13" id="KW-1185">Reference proteome</keyword>
<sequence>MGLTLPKTVGHPRIHPRVADGLRAVALLVLAVTISLKLDEKHPGTGSGPVMLAVTAIFAVLLLCSPWPKLALACTTLGVAGVLWHLEGATSPVILAVGAAMVSVGLQGNRRHSIICWGLSSATIIVGENLGAGGIDVGRSIGSLLWVGFFAAVGEAVASKKAYVAAIEERAHRAEQSREEEARRRVAEERLRIAQELHDVVAHHIAVIHVQASVAEHLVRDKPDEAGEALTHVRRSSRTVLDELTGLLNVLRRPGDTKTPVEPAAGVEDLPGLIHSFESSGLRVVWTIRGERRPLPPAVDLVAFRLVQEGLTNAHKHGSGSARLDVVFTAEAVTIDVVNAQGVLARPARDDDSLLGGYGLIGMRERALAVGGRLRAAPEPDGTWRVRAELPVRPEEPEKKEPEKRAPEPVAAEKTKGPAVCLPARLTGASASASVSTTAEPGTA</sequence>
<keyword evidence="7" id="KW-0067">ATP-binding</keyword>
<dbReference type="SUPFAM" id="SSF55874">
    <property type="entry name" value="ATPase domain of HSP90 chaperone/DNA topoisomerase II/histidine kinase"/>
    <property type="match status" value="1"/>
</dbReference>
<comment type="catalytic activity">
    <reaction evidence="1">
        <text>ATP + protein L-histidine = ADP + protein N-phospho-L-histidine.</text>
        <dbReference type="EC" id="2.7.13.3"/>
    </reaction>
</comment>
<dbReference type="Pfam" id="PF07730">
    <property type="entry name" value="HisKA_3"/>
    <property type="match status" value="1"/>
</dbReference>
<evidence type="ECO:0000256" key="3">
    <source>
        <dbReference type="ARBA" id="ARBA00022553"/>
    </source>
</evidence>
<comment type="caution">
    <text evidence="12">The sequence shown here is derived from an EMBL/GenBank/DDBJ whole genome shotgun (WGS) entry which is preliminary data.</text>
</comment>
<evidence type="ECO:0000256" key="2">
    <source>
        <dbReference type="ARBA" id="ARBA00012438"/>
    </source>
</evidence>
<reference evidence="12 13" key="1">
    <citation type="submission" date="2023-07" db="EMBL/GenBank/DDBJ databases">
        <title>Sequencing the genomes of 1000 actinobacteria strains.</title>
        <authorList>
            <person name="Klenk H.-P."/>
        </authorList>
    </citation>
    <scope>NUCLEOTIDE SEQUENCE [LARGE SCALE GENOMIC DNA]</scope>
    <source>
        <strain evidence="12 13">DSM 44388</strain>
    </source>
</reference>
<keyword evidence="9" id="KW-0175">Coiled coil</keyword>
<dbReference type="InterPro" id="IPR050482">
    <property type="entry name" value="Sensor_HK_TwoCompSys"/>
</dbReference>
<dbReference type="CDD" id="cd16917">
    <property type="entry name" value="HATPase_UhpB-NarQ-NarX-like"/>
    <property type="match status" value="1"/>
</dbReference>
<keyword evidence="8" id="KW-0902">Two-component regulatory system</keyword>
<dbReference type="GO" id="GO:0016301">
    <property type="term" value="F:kinase activity"/>
    <property type="evidence" value="ECO:0007669"/>
    <property type="project" value="UniProtKB-KW"/>
</dbReference>
<gene>
    <name evidence="12" type="ORF">J2S57_001620</name>
</gene>
<keyword evidence="6 12" id="KW-0418">Kinase</keyword>
<feature type="compositionally biased region" description="Basic and acidic residues" evidence="10">
    <location>
        <begin position="391"/>
        <end position="416"/>
    </location>
</feature>
<name>A0ABT9NZY0_9ACTN</name>
<feature type="region of interest" description="Disordered" evidence="10">
    <location>
        <begin position="391"/>
        <end position="419"/>
    </location>
</feature>
<organism evidence="12 13">
    <name type="scientific">Kineosporia succinea</name>
    <dbReference type="NCBI Taxonomy" id="84632"/>
    <lineage>
        <taxon>Bacteria</taxon>
        <taxon>Bacillati</taxon>
        <taxon>Actinomycetota</taxon>
        <taxon>Actinomycetes</taxon>
        <taxon>Kineosporiales</taxon>
        <taxon>Kineosporiaceae</taxon>
        <taxon>Kineosporia</taxon>
    </lineage>
</organism>
<feature type="domain" description="Signal transduction histidine kinase subgroup 3 dimerisation and phosphoacceptor" evidence="11">
    <location>
        <begin position="189"/>
        <end position="255"/>
    </location>
</feature>
<evidence type="ECO:0000256" key="6">
    <source>
        <dbReference type="ARBA" id="ARBA00022777"/>
    </source>
</evidence>
<evidence type="ECO:0000256" key="5">
    <source>
        <dbReference type="ARBA" id="ARBA00022741"/>
    </source>
</evidence>
<evidence type="ECO:0000256" key="1">
    <source>
        <dbReference type="ARBA" id="ARBA00000085"/>
    </source>
</evidence>
<keyword evidence="5" id="KW-0547">Nucleotide-binding</keyword>
<dbReference type="EMBL" id="JAUSQZ010000001">
    <property type="protein sequence ID" value="MDP9825871.1"/>
    <property type="molecule type" value="Genomic_DNA"/>
</dbReference>
<evidence type="ECO:0000256" key="8">
    <source>
        <dbReference type="ARBA" id="ARBA00023012"/>
    </source>
</evidence>
<evidence type="ECO:0000256" key="10">
    <source>
        <dbReference type="SAM" id="MobiDB-lite"/>
    </source>
</evidence>
<evidence type="ECO:0000256" key="9">
    <source>
        <dbReference type="SAM" id="Coils"/>
    </source>
</evidence>
<evidence type="ECO:0000256" key="4">
    <source>
        <dbReference type="ARBA" id="ARBA00022679"/>
    </source>
</evidence>
<dbReference type="PANTHER" id="PTHR24421">
    <property type="entry name" value="NITRATE/NITRITE SENSOR PROTEIN NARX-RELATED"/>
    <property type="match status" value="1"/>
</dbReference>
<evidence type="ECO:0000259" key="11">
    <source>
        <dbReference type="Pfam" id="PF07730"/>
    </source>
</evidence>
<keyword evidence="4" id="KW-0808">Transferase</keyword>
<accession>A0ABT9NZY0</accession>
<protein>
    <recommendedName>
        <fullName evidence="2">histidine kinase</fullName>
        <ecNumber evidence="2">2.7.13.3</ecNumber>
    </recommendedName>
</protein>
<evidence type="ECO:0000313" key="12">
    <source>
        <dbReference type="EMBL" id="MDP9825871.1"/>
    </source>
</evidence>
<evidence type="ECO:0000256" key="7">
    <source>
        <dbReference type="ARBA" id="ARBA00022840"/>
    </source>
</evidence>
<dbReference type="EC" id="2.7.13.3" evidence="2"/>
<dbReference type="InterPro" id="IPR036890">
    <property type="entry name" value="HATPase_C_sf"/>
</dbReference>
<dbReference type="Gene3D" id="3.30.565.10">
    <property type="entry name" value="Histidine kinase-like ATPase, C-terminal domain"/>
    <property type="match status" value="1"/>
</dbReference>
<dbReference type="RefSeq" id="WP_307240090.1">
    <property type="nucleotide sequence ID" value="NZ_JAUSQZ010000001.1"/>
</dbReference>
<evidence type="ECO:0000313" key="13">
    <source>
        <dbReference type="Proteomes" id="UP001235712"/>
    </source>
</evidence>
<feature type="coiled-coil region" evidence="9">
    <location>
        <begin position="164"/>
        <end position="197"/>
    </location>
</feature>